<name>E7QVD1_HALPU</name>
<accession>E7QVD1</accession>
<sequence length="90" mass="9992">MHAGLIVAKIIVIILGVLIALQSYRAYRRYDNQPMLFLAIGFVMISIGAVIEGILFDIANVSIFYSGMIQSIIVIVGMGFVLYSLYYQPT</sequence>
<proteinExistence type="predicted"/>
<feature type="transmembrane region" description="Helical" evidence="1">
    <location>
        <begin position="62"/>
        <end position="86"/>
    </location>
</feature>
<feature type="transmembrane region" description="Helical" evidence="1">
    <location>
        <begin position="6"/>
        <end position="24"/>
    </location>
</feature>
<organism evidence="2 4">
    <name type="scientific">Haladaptatus paucihalophilus DX253</name>
    <dbReference type="NCBI Taxonomy" id="797209"/>
    <lineage>
        <taxon>Archaea</taxon>
        <taxon>Methanobacteriati</taxon>
        <taxon>Methanobacteriota</taxon>
        <taxon>Stenosarchaea group</taxon>
        <taxon>Halobacteria</taxon>
        <taxon>Halobacteriales</taxon>
        <taxon>Haladaptataceae</taxon>
        <taxon>Haladaptatus</taxon>
    </lineage>
</organism>
<dbReference type="InterPro" id="IPR055943">
    <property type="entry name" value="DUF7521"/>
</dbReference>
<reference evidence="3" key="3">
    <citation type="submission" date="2016-11" db="EMBL/GenBank/DDBJ databases">
        <authorList>
            <person name="Jaros S."/>
            <person name="Januszkiewicz K."/>
            <person name="Wedrychowicz H."/>
        </authorList>
    </citation>
    <scope>NUCLEOTIDE SEQUENCE [LARGE SCALE GENOMIC DNA]</scope>
    <source>
        <strain evidence="3">DX253</strain>
    </source>
</reference>
<feature type="transmembrane region" description="Helical" evidence="1">
    <location>
        <begin position="36"/>
        <end position="56"/>
    </location>
</feature>
<dbReference type="OrthoDB" id="221164at2157"/>
<dbReference type="RefSeq" id="WP_007980753.1">
    <property type="nucleotide sequence ID" value="NZ_AEMG01000014.1"/>
</dbReference>
<dbReference type="AlphaFoldDB" id="E7QVD1"/>
<evidence type="ECO:0000313" key="5">
    <source>
        <dbReference type="Proteomes" id="UP000184203"/>
    </source>
</evidence>
<protein>
    <submittedName>
        <fullName evidence="2">Uncharacterized protein</fullName>
    </submittedName>
</protein>
<dbReference type="Proteomes" id="UP000184203">
    <property type="component" value="Unassembled WGS sequence"/>
</dbReference>
<evidence type="ECO:0000256" key="1">
    <source>
        <dbReference type="SAM" id="Phobius"/>
    </source>
</evidence>
<evidence type="ECO:0000313" key="2">
    <source>
        <dbReference type="EMBL" id="EFW91453.1"/>
    </source>
</evidence>
<dbReference type="EMBL" id="FRAN01000006">
    <property type="protein sequence ID" value="SHL32287.1"/>
    <property type="molecule type" value="Genomic_DNA"/>
</dbReference>
<evidence type="ECO:0000313" key="4">
    <source>
        <dbReference type="Proteomes" id="UP000003751"/>
    </source>
</evidence>
<keyword evidence="5" id="KW-1185">Reference proteome</keyword>
<dbReference type="EMBL" id="AEMG01000014">
    <property type="protein sequence ID" value="EFW91453.1"/>
    <property type="molecule type" value="Genomic_DNA"/>
</dbReference>
<dbReference type="Pfam" id="PF24365">
    <property type="entry name" value="DUF7521"/>
    <property type="match status" value="1"/>
</dbReference>
<keyword evidence="1" id="KW-0472">Membrane</keyword>
<keyword evidence="1" id="KW-0812">Transmembrane</keyword>
<reference evidence="2 4" key="1">
    <citation type="journal article" date="2014" name="ISME J.">
        <title>Trehalose/2-sulfotrehalose biosynthesis and glycine-betaine uptake are widely spread mechanisms for osmoadaptation in the Halobacteriales.</title>
        <authorList>
            <person name="Youssef N.H."/>
            <person name="Savage-Ashlock K.N."/>
            <person name="McCully A.L."/>
            <person name="Luedtke B."/>
            <person name="Shaw E.I."/>
            <person name="Hoff W.D."/>
            <person name="Elshahed M.S."/>
        </authorList>
    </citation>
    <scope>NUCLEOTIDE SEQUENCE [LARGE SCALE GENOMIC DNA]</scope>
    <source>
        <strain evidence="2 4">DX253</strain>
    </source>
</reference>
<evidence type="ECO:0000313" key="3">
    <source>
        <dbReference type="EMBL" id="SHL32287.1"/>
    </source>
</evidence>
<reference evidence="5" key="2">
    <citation type="submission" date="2016-11" db="EMBL/GenBank/DDBJ databases">
        <authorList>
            <person name="Varghese N."/>
            <person name="Submissions S."/>
        </authorList>
    </citation>
    <scope>NUCLEOTIDE SEQUENCE [LARGE SCALE GENOMIC DNA]</scope>
    <source>
        <strain evidence="5">DX253</strain>
    </source>
</reference>
<dbReference type="PATRIC" id="fig|797209.4.peg.2727"/>
<keyword evidence="1" id="KW-1133">Transmembrane helix</keyword>
<gene>
    <name evidence="3" type="ORF">SAMN05444342_3521</name>
    <name evidence="2" type="ORF">ZOD2009_13836</name>
</gene>
<dbReference type="eggNOG" id="arCOG03915">
    <property type="taxonomic scope" value="Archaea"/>
</dbReference>
<dbReference type="Proteomes" id="UP000003751">
    <property type="component" value="Unassembled WGS sequence"/>
</dbReference>